<reference evidence="3" key="1">
    <citation type="submission" date="2018-05" db="EMBL/GenBank/DDBJ databases">
        <authorList>
            <person name="Lanie J.A."/>
            <person name="Ng W.-L."/>
            <person name="Kazmierczak K.M."/>
            <person name="Andrzejewski T.M."/>
            <person name="Davidsen T.M."/>
            <person name="Wayne K.J."/>
            <person name="Tettelin H."/>
            <person name="Glass J.I."/>
            <person name="Rusch D."/>
            <person name="Podicherti R."/>
            <person name="Tsui H.-C.T."/>
            <person name="Winkler M.E."/>
        </authorList>
    </citation>
    <scope>NUCLEOTIDE SEQUENCE</scope>
</reference>
<feature type="coiled-coil region" evidence="1">
    <location>
        <begin position="64"/>
        <end position="102"/>
    </location>
</feature>
<proteinExistence type="predicted"/>
<dbReference type="AlphaFoldDB" id="A0A381PTY0"/>
<evidence type="ECO:0008006" key="4">
    <source>
        <dbReference type="Google" id="ProtNLM"/>
    </source>
</evidence>
<name>A0A381PTY0_9ZZZZ</name>
<dbReference type="PROSITE" id="PS51257">
    <property type="entry name" value="PROKAR_LIPOPROTEIN"/>
    <property type="match status" value="1"/>
</dbReference>
<dbReference type="GO" id="GO:0042597">
    <property type="term" value="C:periplasmic space"/>
    <property type="evidence" value="ECO:0007669"/>
    <property type="project" value="InterPro"/>
</dbReference>
<sequence length="161" mass="18516">MNNRKYRSRYCLRKIILGLLVVVTIPLTLAGCRNKEMSPRRATELATDRLGLSDEQSQKIAPIAEDLFAEKESLQEIRQTINDEILSQMKSETADAEKLEAVLTGSFEQLRAKLPKFTNSFAKFHATLTPEQRAEIVEKMEKRRKRSEKGGWGRHRGGFWH</sequence>
<evidence type="ECO:0000256" key="2">
    <source>
        <dbReference type="SAM" id="MobiDB-lite"/>
    </source>
</evidence>
<dbReference type="Pfam" id="PF07813">
    <property type="entry name" value="LTXXQ"/>
    <property type="match status" value="1"/>
</dbReference>
<evidence type="ECO:0000256" key="1">
    <source>
        <dbReference type="SAM" id="Coils"/>
    </source>
</evidence>
<protein>
    <recommendedName>
        <fullName evidence="4">Periplasmic heavy metal sensor</fullName>
    </recommendedName>
</protein>
<dbReference type="EMBL" id="UINC01001047">
    <property type="protein sequence ID" value="SUZ68913.1"/>
    <property type="molecule type" value="Genomic_DNA"/>
</dbReference>
<evidence type="ECO:0000313" key="3">
    <source>
        <dbReference type="EMBL" id="SUZ68913.1"/>
    </source>
</evidence>
<dbReference type="Gene3D" id="1.20.120.1490">
    <property type="match status" value="1"/>
</dbReference>
<keyword evidence="1" id="KW-0175">Coiled coil</keyword>
<organism evidence="3">
    <name type="scientific">marine metagenome</name>
    <dbReference type="NCBI Taxonomy" id="408172"/>
    <lineage>
        <taxon>unclassified sequences</taxon>
        <taxon>metagenomes</taxon>
        <taxon>ecological metagenomes</taxon>
    </lineage>
</organism>
<feature type="region of interest" description="Disordered" evidence="2">
    <location>
        <begin position="142"/>
        <end position="161"/>
    </location>
</feature>
<accession>A0A381PTY0</accession>
<gene>
    <name evidence="3" type="ORF">METZ01_LOCUS21767</name>
</gene>
<dbReference type="InterPro" id="IPR012899">
    <property type="entry name" value="LTXXQ"/>
</dbReference>